<reference evidence="1" key="1">
    <citation type="journal article" date="2012" name="Nature">
        <title>The oyster genome reveals stress adaptation and complexity of shell formation.</title>
        <authorList>
            <person name="Zhang G."/>
            <person name="Fang X."/>
            <person name="Guo X."/>
            <person name="Li L."/>
            <person name="Luo R."/>
            <person name="Xu F."/>
            <person name="Yang P."/>
            <person name="Zhang L."/>
            <person name="Wang X."/>
            <person name="Qi H."/>
            <person name="Xiong Z."/>
            <person name="Que H."/>
            <person name="Xie Y."/>
            <person name="Holland P.W."/>
            <person name="Paps J."/>
            <person name="Zhu Y."/>
            <person name="Wu F."/>
            <person name="Chen Y."/>
            <person name="Wang J."/>
            <person name="Peng C."/>
            <person name="Meng J."/>
            <person name="Yang L."/>
            <person name="Liu J."/>
            <person name="Wen B."/>
            <person name="Zhang N."/>
            <person name="Huang Z."/>
            <person name="Zhu Q."/>
            <person name="Feng Y."/>
            <person name="Mount A."/>
            <person name="Hedgecock D."/>
            <person name="Xu Z."/>
            <person name="Liu Y."/>
            <person name="Domazet-Loso T."/>
            <person name="Du Y."/>
            <person name="Sun X."/>
            <person name="Zhang S."/>
            <person name="Liu B."/>
            <person name="Cheng P."/>
            <person name="Jiang X."/>
            <person name="Li J."/>
            <person name="Fan D."/>
            <person name="Wang W."/>
            <person name="Fu W."/>
            <person name="Wang T."/>
            <person name="Wang B."/>
            <person name="Zhang J."/>
            <person name="Peng Z."/>
            <person name="Li Y."/>
            <person name="Li N."/>
            <person name="Wang J."/>
            <person name="Chen M."/>
            <person name="He Y."/>
            <person name="Tan F."/>
            <person name="Song X."/>
            <person name="Zheng Q."/>
            <person name="Huang R."/>
            <person name="Yang H."/>
            <person name="Du X."/>
            <person name="Chen L."/>
            <person name="Yang M."/>
            <person name="Gaffney P.M."/>
            <person name="Wang S."/>
            <person name="Luo L."/>
            <person name="She Z."/>
            <person name="Ming Y."/>
            <person name="Huang W."/>
            <person name="Zhang S."/>
            <person name="Huang B."/>
            <person name="Zhang Y."/>
            <person name="Qu T."/>
            <person name="Ni P."/>
            <person name="Miao G."/>
            <person name="Wang J."/>
            <person name="Wang Q."/>
            <person name="Steinberg C.E."/>
            <person name="Wang H."/>
            <person name="Li N."/>
            <person name="Qian L."/>
            <person name="Zhang G."/>
            <person name="Li Y."/>
            <person name="Yang H."/>
            <person name="Liu X."/>
            <person name="Wang J."/>
            <person name="Yin Y."/>
            <person name="Wang J."/>
        </authorList>
    </citation>
    <scope>NUCLEOTIDE SEQUENCE [LARGE SCALE GENOMIC DNA]</scope>
    <source>
        <strain evidence="1">05x7-T-G4-1.051#20</strain>
    </source>
</reference>
<dbReference type="EMBL" id="JH816901">
    <property type="protein sequence ID" value="EKC26742.1"/>
    <property type="molecule type" value="Genomic_DNA"/>
</dbReference>
<dbReference type="AlphaFoldDB" id="K1PR31"/>
<evidence type="ECO:0000313" key="1">
    <source>
        <dbReference type="EMBL" id="EKC26742.1"/>
    </source>
</evidence>
<dbReference type="InParanoid" id="K1PR31"/>
<name>K1PR31_MAGGI</name>
<accession>K1PR31</accession>
<organism evidence="1">
    <name type="scientific">Magallana gigas</name>
    <name type="common">Pacific oyster</name>
    <name type="synonym">Crassostrea gigas</name>
    <dbReference type="NCBI Taxonomy" id="29159"/>
    <lineage>
        <taxon>Eukaryota</taxon>
        <taxon>Metazoa</taxon>
        <taxon>Spiralia</taxon>
        <taxon>Lophotrochozoa</taxon>
        <taxon>Mollusca</taxon>
        <taxon>Bivalvia</taxon>
        <taxon>Autobranchia</taxon>
        <taxon>Pteriomorphia</taxon>
        <taxon>Ostreida</taxon>
        <taxon>Ostreoidea</taxon>
        <taxon>Ostreidae</taxon>
        <taxon>Magallana</taxon>
    </lineage>
</organism>
<proteinExistence type="predicted"/>
<sequence>MGPYLYLGFLDNHTAKAKNTQGYRVNDADQTFVNCDRNPNSYLTFYFNPKSNLPVGYYRKCCYTPLMKTWLDAGVPVDPARQLPKSYFLHFEMHFGGCGGYAINGYNTLANIEGAALGLRFGK</sequence>
<gene>
    <name evidence="1" type="ORF">CGI_10028280</name>
</gene>
<protein>
    <submittedName>
        <fullName evidence="1">Uncharacterized protein</fullName>
    </submittedName>
</protein>
<dbReference type="HOGENOM" id="CLU_2017403_0_0_1"/>